<evidence type="ECO:0000313" key="4">
    <source>
        <dbReference type="EMBL" id="TRL39136.1"/>
    </source>
</evidence>
<feature type="domain" description="FAD-binding PCMH-type" evidence="3">
    <location>
        <begin position="1"/>
        <end position="182"/>
    </location>
</feature>
<accession>A0A549TB88</accession>
<dbReference type="EMBL" id="VJMG01000023">
    <property type="protein sequence ID" value="TRL39136.1"/>
    <property type="molecule type" value="Genomic_DNA"/>
</dbReference>
<comment type="caution">
    <text evidence="4">The sequence shown here is derived from an EMBL/GenBank/DDBJ whole genome shotgun (WGS) entry which is preliminary data.</text>
</comment>
<keyword evidence="1" id="KW-0285">Flavoprotein</keyword>
<dbReference type="InterPro" id="IPR006094">
    <property type="entry name" value="Oxid_FAD_bind_N"/>
</dbReference>
<dbReference type="SUPFAM" id="SSF55103">
    <property type="entry name" value="FAD-linked oxidases, C-terminal domain"/>
    <property type="match status" value="1"/>
</dbReference>
<name>A0A549TB88_9HYPH</name>
<reference evidence="4 5" key="1">
    <citation type="submission" date="2019-07" db="EMBL/GenBank/DDBJ databases">
        <title>Ln-dependent methylotrophs.</title>
        <authorList>
            <person name="Tani A."/>
        </authorList>
    </citation>
    <scope>NUCLEOTIDE SEQUENCE [LARGE SCALE GENOMIC DNA]</scope>
    <source>
        <strain evidence="4 5">SM12</strain>
    </source>
</reference>
<dbReference type="InterPro" id="IPR016164">
    <property type="entry name" value="FAD-linked_Oxase-like_C"/>
</dbReference>
<dbReference type="PANTHER" id="PTHR11748:SF103">
    <property type="entry name" value="GLYCOLATE OXIDASE SUBUNIT GLCE"/>
    <property type="match status" value="1"/>
</dbReference>
<dbReference type="InterPro" id="IPR016169">
    <property type="entry name" value="FAD-bd_PCMH_sub2"/>
</dbReference>
<organism evidence="4 5">
    <name type="scientific">Rhizobium straminoryzae</name>
    <dbReference type="NCBI Taxonomy" id="1387186"/>
    <lineage>
        <taxon>Bacteria</taxon>
        <taxon>Pseudomonadati</taxon>
        <taxon>Pseudomonadota</taxon>
        <taxon>Alphaproteobacteria</taxon>
        <taxon>Hyphomicrobiales</taxon>
        <taxon>Rhizobiaceae</taxon>
        <taxon>Rhizobium/Agrobacterium group</taxon>
        <taxon>Rhizobium</taxon>
    </lineage>
</organism>
<dbReference type="GO" id="GO:0003824">
    <property type="term" value="F:catalytic activity"/>
    <property type="evidence" value="ECO:0007669"/>
    <property type="project" value="InterPro"/>
</dbReference>
<dbReference type="Proteomes" id="UP000316801">
    <property type="component" value="Unassembled WGS sequence"/>
</dbReference>
<evidence type="ECO:0000256" key="1">
    <source>
        <dbReference type="ARBA" id="ARBA00022630"/>
    </source>
</evidence>
<evidence type="ECO:0000256" key="2">
    <source>
        <dbReference type="ARBA" id="ARBA00022827"/>
    </source>
</evidence>
<keyword evidence="2" id="KW-0274">FAD</keyword>
<evidence type="ECO:0000259" key="3">
    <source>
        <dbReference type="PROSITE" id="PS51387"/>
    </source>
</evidence>
<proteinExistence type="predicted"/>
<sequence length="399" mass="42369">MSAILVPVCEEEAAGMIRAAAEGGRTLAISGGNTRIGFGRPVEADAVLRSAGISGIVAYDPAEMVMTARAGTPLGEIEEALLESGQMLSFDPIDHRAIMGTEGEPTIGGVFATNASGSRRLSAGAARDSLLGIRFVNGRGEAIRAGGRVMKNVTGLDLVKLLAGSQGTLGFLTEVTFRVLPRPQTEQTVIVSGLDDEAATRVMATAMGLPLEVSAAAHLPESVRGRFLGGHLPEGAATVLRLEGLSASVSVRAARLRELLGRHAPVSAIENEASAHLWRQIRDVAPYTDNTCRPVWRVSVAPSAGFQVVAALRQEAGIDVFYDWQGGLVWMRMEADPEADLLRRVIAHFGGGHATLMRASERMRQAIAPFEPLPDPVAVLTQRVRLSLDPFGVFARRIT</sequence>
<dbReference type="PROSITE" id="PS51387">
    <property type="entry name" value="FAD_PCMH"/>
    <property type="match status" value="1"/>
</dbReference>
<protein>
    <submittedName>
        <fullName evidence="4">FAD-binding protein</fullName>
    </submittedName>
</protein>
<keyword evidence="5" id="KW-1185">Reference proteome</keyword>
<dbReference type="InterPro" id="IPR036318">
    <property type="entry name" value="FAD-bd_PCMH-like_sf"/>
</dbReference>
<dbReference type="InterPro" id="IPR016166">
    <property type="entry name" value="FAD-bd_PCMH"/>
</dbReference>
<dbReference type="Gene3D" id="3.30.465.10">
    <property type="match status" value="1"/>
</dbReference>
<dbReference type="SUPFAM" id="SSF56176">
    <property type="entry name" value="FAD-binding/transporter-associated domain-like"/>
    <property type="match status" value="1"/>
</dbReference>
<dbReference type="AlphaFoldDB" id="A0A549TB88"/>
<dbReference type="RefSeq" id="WP_143125097.1">
    <property type="nucleotide sequence ID" value="NZ_VJMG01000023.1"/>
</dbReference>
<dbReference type="Pfam" id="PF01565">
    <property type="entry name" value="FAD_binding_4"/>
    <property type="match status" value="1"/>
</dbReference>
<evidence type="ECO:0000313" key="5">
    <source>
        <dbReference type="Proteomes" id="UP000316801"/>
    </source>
</evidence>
<gene>
    <name evidence="4" type="ORF">FNA46_10210</name>
</gene>
<dbReference type="GO" id="GO:0071949">
    <property type="term" value="F:FAD binding"/>
    <property type="evidence" value="ECO:0007669"/>
    <property type="project" value="InterPro"/>
</dbReference>
<dbReference type="PANTHER" id="PTHR11748">
    <property type="entry name" value="D-LACTATE DEHYDROGENASE"/>
    <property type="match status" value="1"/>
</dbReference>